<accession>A0A1T4Y165</accession>
<dbReference type="STRING" id="92487.SAMN02745130_03720"/>
<organism evidence="1 2">
    <name type="scientific">Thiothrix eikelboomii</name>
    <dbReference type="NCBI Taxonomy" id="92487"/>
    <lineage>
        <taxon>Bacteria</taxon>
        <taxon>Pseudomonadati</taxon>
        <taxon>Pseudomonadota</taxon>
        <taxon>Gammaproteobacteria</taxon>
        <taxon>Thiotrichales</taxon>
        <taxon>Thiotrichaceae</taxon>
        <taxon>Thiothrix</taxon>
    </lineage>
</organism>
<evidence type="ECO:0000313" key="2">
    <source>
        <dbReference type="Proteomes" id="UP000190460"/>
    </source>
</evidence>
<name>A0A1T4Y165_9GAMM</name>
<protein>
    <submittedName>
        <fullName evidence="1">TIGR02646 family protein</fullName>
    </submittedName>
</protein>
<evidence type="ECO:0000313" key="1">
    <source>
        <dbReference type="EMBL" id="SKA95015.1"/>
    </source>
</evidence>
<dbReference type="AlphaFoldDB" id="A0A1T4Y165"/>
<dbReference type="Proteomes" id="UP000190460">
    <property type="component" value="Unassembled WGS sequence"/>
</dbReference>
<reference evidence="1 2" key="1">
    <citation type="submission" date="2017-02" db="EMBL/GenBank/DDBJ databases">
        <authorList>
            <person name="Peterson S.W."/>
        </authorList>
    </citation>
    <scope>NUCLEOTIDE SEQUENCE [LARGE SCALE GENOMIC DNA]</scope>
    <source>
        <strain evidence="1 2">ATCC 49788</strain>
    </source>
</reference>
<dbReference type="NCBIfam" id="TIGR02646">
    <property type="entry name" value="retron system putative HNH endonuclease"/>
    <property type="match status" value="1"/>
</dbReference>
<dbReference type="EMBL" id="FUYB01000028">
    <property type="protein sequence ID" value="SKA95015.1"/>
    <property type="molecule type" value="Genomic_DNA"/>
</dbReference>
<dbReference type="InterPro" id="IPR013467">
    <property type="entry name" value="HNH78-like"/>
</dbReference>
<sequence length="236" mass="26470">MIFIRKRTFGGGHLEQAHVNPPQTADEATSRWSCFGHKPAVTCFLEDEQYGLCAYTELRPDQAGLGTHIEHVQPKSRYPQRTFDFSNLVLCALADADLQGRAKADLFGGHAKLSEYNAALFVSCLQSDCLRFFAYLSDGRVVAAANLSVNETQQAQYTIDLLNLNAPYLLVQRKNWLDELDKLIDEHLDNDNSLEDLAAIDLLPTSGKLSRFFSATRQRFGRIAEPLLQEHAPELL</sequence>
<gene>
    <name evidence="1" type="ORF">SAMN02745130_03720</name>
</gene>
<dbReference type="OrthoDB" id="6975485at2"/>
<proteinExistence type="predicted"/>
<keyword evidence="2" id="KW-1185">Reference proteome</keyword>
<dbReference type="RefSeq" id="WP_078924152.1">
    <property type="nucleotide sequence ID" value="NZ_FUYB01000028.1"/>
</dbReference>